<dbReference type="AlphaFoldDB" id="A0A7G9SU31"/>
<accession>A0A7G9SU31</accession>
<sequence>MDDSAKIDGRTSISTARSLEEAKWLQRHGFLTRSKIDYLRGLGFTEVERLARAGNRDAILFLGEQFIKDGRGDLIVGALDKLIDREASIPALHLRARYKTSRVTEVPGDLPTDSWQWRDAAFASSDAKIDVASDYFAAYLLGDYRGSQIATKMFAYEKNGLPPVVYTNAARLVAGMSQSGRPITLDPRPMPDEARGANDF</sequence>
<protein>
    <submittedName>
        <fullName evidence="2">Uncharacterized protein</fullName>
    </submittedName>
</protein>
<dbReference type="KEGG" id="tcn:H9L16_07345"/>
<dbReference type="EMBL" id="CP060719">
    <property type="protein sequence ID" value="QNN71356.1"/>
    <property type="molecule type" value="Genomic_DNA"/>
</dbReference>
<keyword evidence="3" id="KW-1185">Reference proteome</keyword>
<evidence type="ECO:0000313" key="3">
    <source>
        <dbReference type="Proteomes" id="UP000515804"/>
    </source>
</evidence>
<organism evidence="2 3">
    <name type="scientific">Thermomonas carbonis</name>
    <dbReference type="NCBI Taxonomy" id="1463158"/>
    <lineage>
        <taxon>Bacteria</taxon>
        <taxon>Pseudomonadati</taxon>
        <taxon>Pseudomonadota</taxon>
        <taxon>Gammaproteobacteria</taxon>
        <taxon>Lysobacterales</taxon>
        <taxon>Lysobacteraceae</taxon>
        <taxon>Thermomonas</taxon>
    </lineage>
</organism>
<dbReference type="Proteomes" id="UP000515804">
    <property type="component" value="Chromosome"/>
</dbReference>
<feature type="compositionally biased region" description="Basic and acidic residues" evidence="1">
    <location>
        <begin position="189"/>
        <end position="200"/>
    </location>
</feature>
<dbReference type="RefSeq" id="WP_187553869.1">
    <property type="nucleotide sequence ID" value="NZ_BMZL01000002.1"/>
</dbReference>
<reference evidence="2 3" key="1">
    <citation type="submission" date="2020-08" db="EMBL/GenBank/DDBJ databases">
        <title>Genome sequence of Thermomonas carbonis KCTC 42013T.</title>
        <authorList>
            <person name="Hyun D.-W."/>
            <person name="Bae J.-W."/>
        </authorList>
    </citation>
    <scope>NUCLEOTIDE SEQUENCE [LARGE SCALE GENOMIC DNA]</scope>
    <source>
        <strain evidence="2 3">KCTC 42013</strain>
    </source>
</reference>
<feature type="region of interest" description="Disordered" evidence="1">
    <location>
        <begin position="181"/>
        <end position="200"/>
    </location>
</feature>
<gene>
    <name evidence="2" type="ORF">H9L16_07345</name>
</gene>
<name>A0A7G9SU31_9GAMM</name>
<evidence type="ECO:0000256" key="1">
    <source>
        <dbReference type="SAM" id="MobiDB-lite"/>
    </source>
</evidence>
<proteinExistence type="predicted"/>
<evidence type="ECO:0000313" key="2">
    <source>
        <dbReference type="EMBL" id="QNN71356.1"/>
    </source>
</evidence>